<gene>
    <name evidence="3" type="ORF">IAA53_07040</name>
</gene>
<evidence type="ECO:0000313" key="3">
    <source>
        <dbReference type="EMBL" id="HIR51024.1"/>
    </source>
</evidence>
<dbReference type="Gene3D" id="3.40.630.10">
    <property type="entry name" value="Zn peptidases"/>
    <property type="match status" value="1"/>
</dbReference>
<dbReference type="GO" id="GO:0008235">
    <property type="term" value="F:metalloexopeptidase activity"/>
    <property type="evidence" value="ECO:0007669"/>
    <property type="project" value="InterPro"/>
</dbReference>
<name>A0A9D1IXS4_9FIRM</name>
<feature type="transmembrane region" description="Helical" evidence="1">
    <location>
        <begin position="86"/>
        <end position="110"/>
    </location>
</feature>
<dbReference type="InterPro" id="IPR007484">
    <property type="entry name" value="Peptidase_M28"/>
</dbReference>
<reference evidence="3" key="1">
    <citation type="submission" date="2020-10" db="EMBL/GenBank/DDBJ databases">
        <authorList>
            <person name="Gilroy R."/>
        </authorList>
    </citation>
    <scope>NUCLEOTIDE SEQUENCE</scope>
    <source>
        <strain evidence="3">ChiBcec15-4380</strain>
    </source>
</reference>
<evidence type="ECO:0000313" key="4">
    <source>
        <dbReference type="Proteomes" id="UP000824239"/>
    </source>
</evidence>
<keyword evidence="1" id="KW-0472">Membrane</keyword>
<reference evidence="3" key="2">
    <citation type="journal article" date="2021" name="PeerJ">
        <title>Extensive microbial diversity within the chicken gut microbiome revealed by metagenomics and culture.</title>
        <authorList>
            <person name="Gilroy R."/>
            <person name="Ravi A."/>
            <person name="Getino M."/>
            <person name="Pursley I."/>
            <person name="Horton D.L."/>
            <person name="Alikhan N.F."/>
            <person name="Baker D."/>
            <person name="Gharbi K."/>
            <person name="Hall N."/>
            <person name="Watson M."/>
            <person name="Adriaenssens E.M."/>
            <person name="Foster-Nyarko E."/>
            <person name="Jarju S."/>
            <person name="Secka A."/>
            <person name="Antonio M."/>
            <person name="Oren A."/>
            <person name="Chaudhuri R.R."/>
            <person name="La Ragione R."/>
            <person name="Hildebrand F."/>
            <person name="Pallen M.J."/>
        </authorList>
    </citation>
    <scope>NUCLEOTIDE SEQUENCE</scope>
    <source>
        <strain evidence="3">ChiBcec15-4380</strain>
    </source>
</reference>
<protein>
    <submittedName>
        <fullName evidence="3">M28 family peptidase</fullName>
    </submittedName>
</protein>
<dbReference type="Pfam" id="PF04389">
    <property type="entry name" value="Peptidase_M28"/>
    <property type="match status" value="1"/>
</dbReference>
<feature type="transmembrane region" description="Helical" evidence="1">
    <location>
        <begin position="116"/>
        <end position="134"/>
    </location>
</feature>
<dbReference type="Proteomes" id="UP000824239">
    <property type="component" value="Unassembled WGS sequence"/>
</dbReference>
<dbReference type="SUPFAM" id="SSF53187">
    <property type="entry name" value="Zn-dependent exopeptidases"/>
    <property type="match status" value="1"/>
</dbReference>
<proteinExistence type="predicted"/>
<sequence length="307" mass="33891">MLYGRELIDQFPVRKSKKQKAAFREAALRYGAARGYTGTVESGAFGAKNIVFGNPDAAAYLVTAHYDTCARLPFPNFITPCHLSIYLLYQLLLCAVLILVPCAIGIAVGILMRGPLVASVTAEVLFLLFLYLLLFGPANPTNANDNSSGVLTVLDLMAALPEEQRAQVCFVLFDLEEAGLFGSASYRKAHRKASQGQLVLNFDCVGDGDHLLFFPKAKVKRDRALFERLQAAAGPAGEKELVIWDQFGFYPSDQAQFPLGVGIAAMRKTRHGIYYLGRIHTKRDTILEEQNIILLRAFVLKLLEQTN</sequence>
<organism evidence="3 4">
    <name type="scientific">Candidatus Avoscillospira avicola</name>
    <dbReference type="NCBI Taxonomy" id="2840706"/>
    <lineage>
        <taxon>Bacteria</taxon>
        <taxon>Bacillati</taxon>
        <taxon>Bacillota</taxon>
        <taxon>Clostridia</taxon>
        <taxon>Eubacteriales</taxon>
        <taxon>Oscillospiraceae</taxon>
        <taxon>Oscillospiraceae incertae sedis</taxon>
        <taxon>Candidatus Avoscillospira</taxon>
    </lineage>
</organism>
<dbReference type="AlphaFoldDB" id="A0A9D1IXS4"/>
<feature type="domain" description="Peptidase M28" evidence="2">
    <location>
        <begin position="142"/>
        <end position="286"/>
    </location>
</feature>
<keyword evidence="1" id="KW-0812">Transmembrane</keyword>
<accession>A0A9D1IXS4</accession>
<dbReference type="EMBL" id="DVHE01000056">
    <property type="protein sequence ID" value="HIR51024.1"/>
    <property type="molecule type" value="Genomic_DNA"/>
</dbReference>
<dbReference type="PANTHER" id="PTHR12147:SF26">
    <property type="entry name" value="PEPTIDASE M28 DOMAIN-CONTAINING PROTEIN"/>
    <property type="match status" value="1"/>
</dbReference>
<evidence type="ECO:0000259" key="2">
    <source>
        <dbReference type="Pfam" id="PF04389"/>
    </source>
</evidence>
<dbReference type="GO" id="GO:0006508">
    <property type="term" value="P:proteolysis"/>
    <property type="evidence" value="ECO:0007669"/>
    <property type="project" value="InterPro"/>
</dbReference>
<evidence type="ECO:0000256" key="1">
    <source>
        <dbReference type="SAM" id="Phobius"/>
    </source>
</evidence>
<keyword evidence="1" id="KW-1133">Transmembrane helix</keyword>
<comment type="caution">
    <text evidence="3">The sequence shown here is derived from an EMBL/GenBank/DDBJ whole genome shotgun (WGS) entry which is preliminary data.</text>
</comment>
<dbReference type="PANTHER" id="PTHR12147">
    <property type="entry name" value="METALLOPEPTIDASE M28 FAMILY MEMBER"/>
    <property type="match status" value="1"/>
</dbReference>
<dbReference type="InterPro" id="IPR045175">
    <property type="entry name" value="M28_fam"/>
</dbReference>